<dbReference type="AlphaFoldDB" id="A0A1C7FJB6"/>
<proteinExistence type="predicted"/>
<dbReference type="EMBL" id="CP016416">
    <property type="protein sequence ID" value="ANU39414.1"/>
    <property type="molecule type" value="Genomic_DNA"/>
</dbReference>
<sequence>MRLEGKSLGDSKPDDSFRYITEELSRDIKKVQVDVVKSIAVMLIIHTVSIVSLIYVVQV</sequence>
<geneLocation type="plasmid" evidence="3">
    <name>pvs127</name>
</geneLocation>
<dbReference type="Proteomes" id="UP000092528">
    <property type="component" value="Plasmid pVS127"/>
</dbReference>
<protein>
    <submittedName>
        <fullName evidence="2">Uncharacterized protein</fullName>
    </submittedName>
</protein>
<evidence type="ECO:0000256" key="1">
    <source>
        <dbReference type="SAM" id="Phobius"/>
    </source>
</evidence>
<name>A0A1C7FJB6_9VIBR</name>
<keyword evidence="2" id="KW-0614">Plasmid</keyword>
<keyword evidence="1" id="KW-0472">Membrane</keyword>
<keyword evidence="1" id="KW-1133">Transmembrane helix</keyword>
<keyword evidence="3" id="KW-1185">Reference proteome</keyword>
<keyword evidence="1" id="KW-0812">Transmembrane</keyword>
<organism evidence="2 3">
    <name type="scientific">Vibrio scophthalmi</name>
    <dbReference type="NCBI Taxonomy" id="45658"/>
    <lineage>
        <taxon>Bacteria</taxon>
        <taxon>Pseudomonadati</taxon>
        <taxon>Pseudomonadota</taxon>
        <taxon>Gammaproteobacteria</taxon>
        <taxon>Vibrionales</taxon>
        <taxon>Vibrionaceae</taxon>
        <taxon>Vibrio</taxon>
    </lineage>
</organism>
<evidence type="ECO:0000313" key="3">
    <source>
        <dbReference type="Proteomes" id="UP000092528"/>
    </source>
</evidence>
<gene>
    <name evidence="2" type="ORF">VSVS05_04379</name>
</gene>
<evidence type="ECO:0000313" key="2">
    <source>
        <dbReference type="EMBL" id="ANU39414.1"/>
    </source>
</evidence>
<feature type="transmembrane region" description="Helical" evidence="1">
    <location>
        <begin position="35"/>
        <end position="57"/>
    </location>
</feature>
<accession>A0A1C7FJB6</accession>
<reference evidence="2 3" key="1">
    <citation type="submission" date="2016-07" db="EMBL/GenBank/DDBJ databases">
        <title>Genome sequencing of Vibrio scophthalmi strain VS-05, an isolated from Paralichthys olivaceus.</title>
        <authorList>
            <person name="Han H.-J."/>
        </authorList>
    </citation>
    <scope>NUCLEOTIDE SEQUENCE [LARGE SCALE GENOMIC DNA]</scope>
    <source>
        <strain evidence="2 3">VS-05</strain>
        <plasmid evidence="3">pvs127</plasmid>
    </source>
</reference>